<evidence type="ECO:0000313" key="2">
    <source>
        <dbReference type="EMBL" id="MBE7525029.1"/>
    </source>
</evidence>
<proteinExistence type="predicted"/>
<feature type="chain" id="PRO_5037112324" description="Intracellular proteinase inhibitor BsuPI domain-containing protein" evidence="1">
    <location>
        <begin position="18"/>
        <end position="170"/>
    </location>
</feature>
<evidence type="ECO:0008006" key="4">
    <source>
        <dbReference type="Google" id="ProtNLM"/>
    </source>
</evidence>
<evidence type="ECO:0000256" key="1">
    <source>
        <dbReference type="SAM" id="SignalP"/>
    </source>
</evidence>
<sequence length="170" mass="18418">MKYLIACLLLMFVSACGGSSIDADNQPLLEVRMEDIQPGKTICVDEPALMFRVILANLSDTDMNIQELYFRRTGSGNAEDYGFWGFNGAIIREGVVNADSVTFPMAPFVVPAGASKSLQFWIQAHASDATGEHVFSLTDEDAVHSVPDARVDGAFPLRGNPVMVSTVPCQ</sequence>
<dbReference type="AlphaFoldDB" id="A0A928TS00"/>
<feature type="signal peptide" evidence="1">
    <location>
        <begin position="1"/>
        <end position="17"/>
    </location>
</feature>
<name>A0A928TS00_UNCKA</name>
<comment type="caution">
    <text evidence="2">The sequence shown here is derived from an EMBL/GenBank/DDBJ whole genome shotgun (WGS) entry which is preliminary data.</text>
</comment>
<dbReference type="EMBL" id="JABTTY010000001">
    <property type="protein sequence ID" value="MBE7525029.1"/>
    <property type="molecule type" value="Genomic_DNA"/>
</dbReference>
<accession>A0A928TS00</accession>
<dbReference type="Proteomes" id="UP000710385">
    <property type="component" value="Unassembled WGS sequence"/>
</dbReference>
<reference evidence="2" key="1">
    <citation type="submission" date="2020-05" db="EMBL/GenBank/DDBJ databases">
        <title>High-Quality Genomes of Partial-Nitritation/Anammox System by Hierarchical Clustering Based Hybrid Assembly.</title>
        <authorList>
            <person name="Liu L."/>
            <person name="Wang Y."/>
            <person name="Che Y."/>
            <person name="Chen Y."/>
            <person name="Xia Y."/>
            <person name="Luo R."/>
            <person name="Cheng S.H."/>
            <person name="Zheng C."/>
            <person name="Zhang T."/>
        </authorList>
    </citation>
    <scope>NUCLEOTIDE SEQUENCE</scope>
    <source>
        <strain evidence="2">H1_PAT1</strain>
    </source>
</reference>
<organism evidence="2 3">
    <name type="scientific">candidate division WWE3 bacterium</name>
    <dbReference type="NCBI Taxonomy" id="2053526"/>
    <lineage>
        <taxon>Bacteria</taxon>
        <taxon>Katanobacteria</taxon>
    </lineage>
</organism>
<evidence type="ECO:0000313" key="3">
    <source>
        <dbReference type="Proteomes" id="UP000710385"/>
    </source>
</evidence>
<keyword evidence="1" id="KW-0732">Signal</keyword>
<protein>
    <recommendedName>
        <fullName evidence="4">Intracellular proteinase inhibitor BsuPI domain-containing protein</fullName>
    </recommendedName>
</protein>
<dbReference type="PROSITE" id="PS51257">
    <property type="entry name" value="PROKAR_LIPOPROTEIN"/>
    <property type="match status" value="1"/>
</dbReference>
<gene>
    <name evidence="2" type="ORF">HS096_01370</name>
</gene>